<dbReference type="SMART" id="SM00530">
    <property type="entry name" value="HTH_XRE"/>
    <property type="match status" value="1"/>
</dbReference>
<dbReference type="NCBIfam" id="TIGR02607">
    <property type="entry name" value="antidote_HigA"/>
    <property type="match status" value="1"/>
</dbReference>
<name>A0ABM7MZG3_ERWRD</name>
<gene>
    <name evidence="3" type="ORF">ERHA53_19270</name>
</gene>
<proteinExistence type="predicted"/>
<dbReference type="Gene3D" id="1.10.260.40">
    <property type="entry name" value="lambda repressor-like DNA-binding domains"/>
    <property type="match status" value="1"/>
</dbReference>
<dbReference type="SUPFAM" id="SSF47413">
    <property type="entry name" value="lambda repressor-like DNA-binding domains"/>
    <property type="match status" value="1"/>
</dbReference>
<dbReference type="Pfam" id="PF01381">
    <property type="entry name" value="HTH_3"/>
    <property type="match status" value="1"/>
</dbReference>
<evidence type="ECO:0000313" key="3">
    <source>
        <dbReference type="EMBL" id="BCQ34584.1"/>
    </source>
</evidence>
<dbReference type="GeneID" id="99866242"/>
<dbReference type="InterPro" id="IPR001387">
    <property type="entry name" value="Cro/C1-type_HTH"/>
</dbReference>
<protein>
    <recommendedName>
        <fullName evidence="2">HTH cro/C1-type domain-containing protein</fullName>
    </recommendedName>
</protein>
<reference evidence="3 4" key="1">
    <citation type="submission" date="2021-01" db="EMBL/GenBank/DDBJ databases">
        <title>Complete genome sequence of Erwinia rhapontici MAFF 311153.</title>
        <authorList>
            <person name="Morohoshi T."/>
            <person name="Someya N."/>
        </authorList>
    </citation>
    <scope>NUCLEOTIDE SEQUENCE [LARGE SCALE GENOMIC DNA]</scope>
    <source>
        <strain evidence="3 4">MAFF 311153</strain>
    </source>
</reference>
<dbReference type="RefSeq" id="WP_159337278.1">
    <property type="nucleotide sequence ID" value="NZ_AP024329.1"/>
</dbReference>
<dbReference type="PROSITE" id="PS50943">
    <property type="entry name" value="HTH_CROC1"/>
    <property type="match status" value="1"/>
</dbReference>
<evidence type="ECO:0000313" key="4">
    <source>
        <dbReference type="Proteomes" id="UP000677515"/>
    </source>
</evidence>
<dbReference type="EMBL" id="AP024329">
    <property type="protein sequence ID" value="BCQ34584.1"/>
    <property type="molecule type" value="Genomic_DNA"/>
</dbReference>
<feature type="domain" description="HTH cro/C1-type" evidence="2">
    <location>
        <begin position="13"/>
        <end position="67"/>
    </location>
</feature>
<evidence type="ECO:0000256" key="1">
    <source>
        <dbReference type="ARBA" id="ARBA00023125"/>
    </source>
</evidence>
<keyword evidence="1" id="KW-0238">DNA-binding</keyword>
<dbReference type="InterPro" id="IPR010982">
    <property type="entry name" value="Lambda_DNA-bd_dom_sf"/>
</dbReference>
<evidence type="ECO:0000259" key="2">
    <source>
        <dbReference type="PROSITE" id="PS50943"/>
    </source>
</evidence>
<accession>A0ABM7MZG3</accession>
<dbReference type="PANTHER" id="PTHR36924:SF1">
    <property type="entry name" value="ANTITOXIN HIGA-1"/>
    <property type="match status" value="1"/>
</dbReference>
<dbReference type="PANTHER" id="PTHR36924">
    <property type="entry name" value="ANTITOXIN HIGA-1"/>
    <property type="match status" value="1"/>
</dbReference>
<dbReference type="InterPro" id="IPR013430">
    <property type="entry name" value="Toxin_antidote_HigA"/>
</dbReference>
<organism evidence="3 4">
    <name type="scientific">Erwinia rhapontici</name>
    <name type="common">Pectobacterium rhapontici</name>
    <dbReference type="NCBI Taxonomy" id="55212"/>
    <lineage>
        <taxon>Bacteria</taxon>
        <taxon>Pseudomonadati</taxon>
        <taxon>Pseudomonadota</taxon>
        <taxon>Gammaproteobacteria</taxon>
        <taxon>Enterobacterales</taxon>
        <taxon>Erwiniaceae</taxon>
        <taxon>Erwinia</taxon>
    </lineage>
</organism>
<dbReference type="Proteomes" id="UP000677515">
    <property type="component" value="Chromosome"/>
</dbReference>
<dbReference type="CDD" id="cd00093">
    <property type="entry name" value="HTH_XRE"/>
    <property type="match status" value="1"/>
</dbReference>
<keyword evidence="4" id="KW-1185">Reference proteome</keyword>
<sequence length="94" mass="10375">MKMANPAHPGEIIAEALDDMRVSVRQFARAMEIAPSTASRLLSGYTAVTPEMALRLAIVVGSTAETWMKIQTNYSLHQARQTLDTRHLHRLSAA</sequence>